<feature type="chain" id="PRO_5039904474" evidence="1">
    <location>
        <begin position="20"/>
        <end position="116"/>
    </location>
</feature>
<proteinExistence type="predicted"/>
<organism evidence="2 3">
    <name type="scientific">Solanum commersonii</name>
    <name type="common">Commerson's wild potato</name>
    <name type="synonym">Commerson's nightshade</name>
    <dbReference type="NCBI Taxonomy" id="4109"/>
    <lineage>
        <taxon>Eukaryota</taxon>
        <taxon>Viridiplantae</taxon>
        <taxon>Streptophyta</taxon>
        <taxon>Embryophyta</taxon>
        <taxon>Tracheophyta</taxon>
        <taxon>Spermatophyta</taxon>
        <taxon>Magnoliopsida</taxon>
        <taxon>eudicotyledons</taxon>
        <taxon>Gunneridae</taxon>
        <taxon>Pentapetalae</taxon>
        <taxon>asterids</taxon>
        <taxon>lamiids</taxon>
        <taxon>Solanales</taxon>
        <taxon>Solanaceae</taxon>
        <taxon>Solanoideae</taxon>
        <taxon>Solaneae</taxon>
        <taxon>Solanum</taxon>
    </lineage>
</organism>
<dbReference type="Proteomes" id="UP000824120">
    <property type="component" value="Chromosome 7"/>
</dbReference>
<dbReference type="AlphaFoldDB" id="A0A9J5Y690"/>
<name>A0A9J5Y690_SOLCO</name>
<evidence type="ECO:0000313" key="3">
    <source>
        <dbReference type="Proteomes" id="UP000824120"/>
    </source>
</evidence>
<keyword evidence="3" id="KW-1185">Reference proteome</keyword>
<dbReference type="EMBL" id="JACXVP010000007">
    <property type="protein sequence ID" value="KAG5594566.1"/>
    <property type="molecule type" value="Genomic_DNA"/>
</dbReference>
<accession>A0A9J5Y690</accession>
<reference evidence="2 3" key="1">
    <citation type="submission" date="2020-09" db="EMBL/GenBank/DDBJ databases">
        <title>De no assembly of potato wild relative species, Solanum commersonii.</title>
        <authorList>
            <person name="Cho K."/>
        </authorList>
    </citation>
    <scope>NUCLEOTIDE SEQUENCE [LARGE SCALE GENOMIC DNA]</scope>
    <source>
        <strain evidence="2">LZ3.2</strain>
        <tissue evidence="2">Leaf</tissue>
    </source>
</reference>
<evidence type="ECO:0000256" key="1">
    <source>
        <dbReference type="SAM" id="SignalP"/>
    </source>
</evidence>
<protein>
    <submittedName>
        <fullName evidence="2">Uncharacterized protein</fullName>
    </submittedName>
</protein>
<comment type="caution">
    <text evidence="2">The sequence shown here is derived from an EMBL/GenBank/DDBJ whole genome shotgun (WGS) entry which is preliminary data.</text>
</comment>
<keyword evidence="1" id="KW-0732">Signal</keyword>
<gene>
    <name evidence="2" type="ORF">H5410_035798</name>
</gene>
<sequence>MALATATYFTLLWLEAVSSLTSQVFKNTFFSLNSYCSFLPSLQFSIWINMDHVSKDSQANHCQVHINSQDMHRYQGCDWARAQHGHTITNIQVGRLVLKSSSLSYMMNFSRPNTRI</sequence>
<evidence type="ECO:0000313" key="2">
    <source>
        <dbReference type="EMBL" id="KAG5594566.1"/>
    </source>
</evidence>
<feature type="signal peptide" evidence="1">
    <location>
        <begin position="1"/>
        <end position="19"/>
    </location>
</feature>